<organism evidence="1">
    <name type="scientific">Pithovirus LCPAC401</name>
    <dbReference type="NCBI Taxonomy" id="2506595"/>
    <lineage>
        <taxon>Viruses</taxon>
        <taxon>Pithoviruses</taxon>
    </lineage>
</organism>
<gene>
    <name evidence="1" type="ORF">LCPAC401_03170</name>
</gene>
<accession>A0A481ZC68</accession>
<protein>
    <submittedName>
        <fullName evidence="1">Uncharacterized protein</fullName>
    </submittedName>
</protein>
<sequence>MATKAKVGSKAKALEPTAVFVQRTSDVKRVFAVLFSLQNQLARLPTASTVVDIGNGLNFGRRDITKLRSDANKLLDTNNSEYKHAHSFAKKVHGKPKVVRASAFSKPVGIKENAKSFFASVMDDTELAQHAILENLKYKFWETDEPVTSAHLNRMFNNYISVEMLGTIEDGRVIQIDDDDPFAVSFKEELDNVMDMTVVVRQELETVLREANSSDLTGKSLRYNSAKGVLTTKQLGNNSTNIFSYLVAAKPRALDADARALGYDSAAEAIKSSTKKEKLKARVVPQMISNLNTYFGNEDYTSYVQSKYFAEYVQGSDDEQNAYIIALYNLNSIISQITIPYEGAIDRLDDMDIDIDMFHKYSEARDDFKKKNERLFGKEELRTKKVLAGLAAIDIFPK</sequence>
<dbReference type="EMBL" id="MK500580">
    <property type="protein sequence ID" value="QBK92679.1"/>
    <property type="molecule type" value="Genomic_DNA"/>
</dbReference>
<evidence type="ECO:0000313" key="1">
    <source>
        <dbReference type="EMBL" id="QBK92679.1"/>
    </source>
</evidence>
<name>A0A481ZC68_9VIRU</name>
<reference evidence="1" key="1">
    <citation type="journal article" date="2019" name="MBio">
        <title>Virus Genomes from Deep Sea Sediments Expand the Ocean Megavirome and Support Independent Origins of Viral Gigantism.</title>
        <authorList>
            <person name="Backstrom D."/>
            <person name="Yutin N."/>
            <person name="Jorgensen S.L."/>
            <person name="Dharamshi J."/>
            <person name="Homa F."/>
            <person name="Zaremba-Niedwiedzka K."/>
            <person name="Spang A."/>
            <person name="Wolf Y.I."/>
            <person name="Koonin E.V."/>
            <person name="Ettema T.J."/>
        </authorList>
    </citation>
    <scope>NUCLEOTIDE SEQUENCE</scope>
</reference>
<proteinExistence type="predicted"/>